<evidence type="ECO:0000256" key="6">
    <source>
        <dbReference type="ARBA" id="ARBA00022962"/>
    </source>
</evidence>
<dbReference type="GO" id="GO:0004066">
    <property type="term" value="F:asparagine synthase (glutamine-hydrolyzing) activity"/>
    <property type="evidence" value="ECO:0007669"/>
    <property type="project" value="UniProtKB-EC"/>
</dbReference>
<feature type="binding site" evidence="9">
    <location>
        <position position="98"/>
    </location>
    <ligand>
        <name>L-glutamine</name>
        <dbReference type="ChEBI" id="CHEBI:58359"/>
    </ligand>
</feature>
<keyword evidence="8" id="KW-0028">Amino-acid biosynthesis</keyword>
<dbReference type="InterPro" id="IPR017932">
    <property type="entry name" value="GATase_2_dom"/>
</dbReference>
<dbReference type="EMBL" id="AP014633">
    <property type="protein sequence ID" value="BAP56600.1"/>
    <property type="molecule type" value="Genomic_DNA"/>
</dbReference>
<dbReference type="OrthoDB" id="9763290at2"/>
<reference evidence="12 13" key="1">
    <citation type="journal article" date="2014" name="ISME J.">
        <title>Ecophysiology of Thioploca ingrica as revealed by the complete genome sequence supplemented with proteomic evidence.</title>
        <authorList>
            <person name="Kojima H."/>
            <person name="Ogura Y."/>
            <person name="Yamamoto N."/>
            <person name="Togashi T."/>
            <person name="Mori H."/>
            <person name="Watanabe T."/>
            <person name="Nemoto F."/>
            <person name="Kurokawa K."/>
            <person name="Hayashi T."/>
            <person name="Fukui M."/>
        </authorList>
    </citation>
    <scope>NUCLEOTIDE SEQUENCE [LARGE SCALE GENOMIC DNA]</scope>
</reference>
<dbReference type="Gene3D" id="3.60.20.10">
    <property type="entry name" value="Glutamine Phosphoribosylpyrophosphate, subunit 1, domain 1"/>
    <property type="match status" value="1"/>
</dbReference>
<keyword evidence="5 9" id="KW-0067">ATP-binding</keyword>
<evidence type="ECO:0000256" key="2">
    <source>
        <dbReference type="ARBA" id="ARBA00005752"/>
    </source>
</evidence>
<dbReference type="PANTHER" id="PTHR43284:SF1">
    <property type="entry name" value="ASPARAGINE SYNTHETASE"/>
    <property type="match status" value="1"/>
</dbReference>
<comment type="pathway">
    <text evidence="1">Amino-acid biosynthesis; L-asparagine biosynthesis; L-asparagine from L-aspartate (L-Gln route): step 1/1.</text>
</comment>
<evidence type="ECO:0000256" key="8">
    <source>
        <dbReference type="PIRSR" id="PIRSR001589-1"/>
    </source>
</evidence>
<keyword evidence="13" id="KW-1185">Reference proteome</keyword>
<accession>A0A090AMR3</accession>
<dbReference type="InterPro" id="IPR014729">
    <property type="entry name" value="Rossmann-like_a/b/a_fold"/>
</dbReference>
<dbReference type="CDD" id="cd00712">
    <property type="entry name" value="AsnB"/>
    <property type="match status" value="1"/>
</dbReference>
<dbReference type="GO" id="GO:0005829">
    <property type="term" value="C:cytosol"/>
    <property type="evidence" value="ECO:0007669"/>
    <property type="project" value="TreeGrafter"/>
</dbReference>
<organism evidence="12 13">
    <name type="scientific">Thioploca ingrica</name>
    <dbReference type="NCBI Taxonomy" id="40754"/>
    <lineage>
        <taxon>Bacteria</taxon>
        <taxon>Pseudomonadati</taxon>
        <taxon>Pseudomonadota</taxon>
        <taxon>Gammaproteobacteria</taxon>
        <taxon>Thiotrichales</taxon>
        <taxon>Thiotrichaceae</taxon>
        <taxon>Thioploca</taxon>
    </lineage>
</organism>
<evidence type="ECO:0000256" key="5">
    <source>
        <dbReference type="ARBA" id="ARBA00022840"/>
    </source>
</evidence>
<evidence type="ECO:0000256" key="9">
    <source>
        <dbReference type="PIRSR" id="PIRSR001589-2"/>
    </source>
</evidence>
<keyword evidence="8" id="KW-0061">Asparagine biosynthesis</keyword>
<comment type="similarity">
    <text evidence="2">Belongs to the asparagine synthetase family.</text>
</comment>
<comment type="catalytic activity">
    <reaction evidence="7">
        <text>L-aspartate + L-glutamine + ATP + H2O = L-asparagine + L-glutamate + AMP + diphosphate + H(+)</text>
        <dbReference type="Rhea" id="RHEA:12228"/>
        <dbReference type="ChEBI" id="CHEBI:15377"/>
        <dbReference type="ChEBI" id="CHEBI:15378"/>
        <dbReference type="ChEBI" id="CHEBI:29985"/>
        <dbReference type="ChEBI" id="CHEBI:29991"/>
        <dbReference type="ChEBI" id="CHEBI:30616"/>
        <dbReference type="ChEBI" id="CHEBI:33019"/>
        <dbReference type="ChEBI" id="CHEBI:58048"/>
        <dbReference type="ChEBI" id="CHEBI:58359"/>
        <dbReference type="ChEBI" id="CHEBI:456215"/>
        <dbReference type="EC" id="6.3.5.4"/>
    </reaction>
</comment>
<dbReference type="PROSITE" id="PS51278">
    <property type="entry name" value="GATASE_TYPE_2"/>
    <property type="match status" value="1"/>
</dbReference>
<dbReference type="GO" id="GO:0005524">
    <property type="term" value="F:ATP binding"/>
    <property type="evidence" value="ECO:0007669"/>
    <property type="project" value="UniProtKB-KW"/>
</dbReference>
<dbReference type="PIRSF" id="PIRSF001589">
    <property type="entry name" value="Asn_synthetase_glu-h"/>
    <property type="match status" value="1"/>
</dbReference>
<dbReference type="Pfam" id="PF00733">
    <property type="entry name" value="Asn_synthase"/>
    <property type="match status" value="1"/>
</dbReference>
<dbReference type="HOGENOM" id="CLU_014658_3_1_6"/>
<dbReference type="SUPFAM" id="SSF56235">
    <property type="entry name" value="N-terminal nucleophile aminohydrolases (Ntn hydrolases)"/>
    <property type="match status" value="1"/>
</dbReference>
<gene>
    <name evidence="12" type="ORF">THII_2303</name>
</gene>
<dbReference type="Proteomes" id="UP000031623">
    <property type="component" value="Chromosome"/>
</dbReference>
<keyword evidence="6 8" id="KW-0315">Glutamine amidotransferase</keyword>
<keyword evidence="4 9" id="KW-0547">Nucleotide-binding</keyword>
<dbReference type="Pfam" id="PF13537">
    <property type="entry name" value="GATase_7"/>
    <property type="match status" value="1"/>
</dbReference>
<evidence type="ECO:0000313" key="13">
    <source>
        <dbReference type="Proteomes" id="UP000031623"/>
    </source>
</evidence>
<evidence type="ECO:0000256" key="3">
    <source>
        <dbReference type="ARBA" id="ARBA00012737"/>
    </source>
</evidence>
<name>A0A090AMR3_9GAMM</name>
<evidence type="ECO:0000256" key="7">
    <source>
        <dbReference type="ARBA" id="ARBA00048741"/>
    </source>
</evidence>
<evidence type="ECO:0000256" key="4">
    <source>
        <dbReference type="ARBA" id="ARBA00022741"/>
    </source>
</evidence>
<evidence type="ECO:0000256" key="1">
    <source>
        <dbReference type="ARBA" id="ARBA00005187"/>
    </source>
</evidence>
<sequence>MCGIAGFVGTGTIADLQHMTQQLIHRGPDAQGLWHDAKQGVYLGHRRLSIIDLVGGKQPMWTPDEQLGIIFNGEIYNHLELRQQLEKAGYHFSTHHSDTEVLLHGYRAWGKELPNKLNGMWAFVLYDRQQGILFGSRDRFGKKPFFYTHQLGNFIFASELKAVTVHTSLRPQLSKLALKKYFAYGYIPAPHSLYENIYKLPAGHSLWYRINTKTLTVQKYWDFELEPFDYLPKNPEAEWGEQLRELLDQAVQRRLMSDVPLGVFLSGGIDSSAIAALASKHIPATDLNTFSIGFTEPDFDEAVYAKQVAQLIGSQHHSAILSLETSKELLPEIMSKLDEPLGDSSLLPTYLLCHHARQKVTVALGGDGGDELFAGYDPFQALRYAQFYHRFIPKPIHRAIEMLFARLPVSYRNMSLDFRIKRTLRGLSYPPRLWCPTWMASLAADELADLFQEKINLEEIYSEAIEQWEACHQTNLIDKILQFFTKLYLQDDILVKIDRASMLVSLEARSPFLDIELVNFVRQLPSDYKFRHGQTKYILKKALEPLLPKEIIYRRKKGFGVPIGKWFHQQQLAFTNGHFSPLNPEFINRKLAEHTQQRVDQRAFLWNLWVYQAMS</sequence>
<dbReference type="InterPro" id="IPR001962">
    <property type="entry name" value="Asn_synthase"/>
</dbReference>
<dbReference type="InterPro" id="IPR033738">
    <property type="entry name" value="AsnB_N"/>
</dbReference>
<evidence type="ECO:0000259" key="11">
    <source>
        <dbReference type="PROSITE" id="PS51278"/>
    </source>
</evidence>
<feature type="binding site" evidence="9">
    <location>
        <position position="292"/>
    </location>
    <ligand>
        <name>ATP</name>
        <dbReference type="ChEBI" id="CHEBI:30616"/>
    </ligand>
</feature>
<dbReference type="Gene3D" id="3.40.50.620">
    <property type="entry name" value="HUPs"/>
    <property type="match status" value="1"/>
</dbReference>
<dbReference type="AlphaFoldDB" id="A0A090AMR3"/>
<dbReference type="InterPro" id="IPR051786">
    <property type="entry name" value="ASN_synthetase/amidase"/>
</dbReference>
<dbReference type="SUPFAM" id="SSF52402">
    <property type="entry name" value="Adenine nucleotide alpha hydrolases-like"/>
    <property type="match status" value="1"/>
</dbReference>
<proteinExistence type="inferred from homology"/>
<protein>
    <recommendedName>
        <fullName evidence="3">asparagine synthase (glutamine-hydrolyzing)</fullName>
        <ecNumber evidence="3">6.3.5.4</ecNumber>
    </recommendedName>
</protein>
<dbReference type="STRING" id="40754.THII_2303"/>
<dbReference type="NCBIfam" id="TIGR01536">
    <property type="entry name" value="asn_synth_AEB"/>
    <property type="match status" value="1"/>
</dbReference>
<evidence type="ECO:0000313" key="12">
    <source>
        <dbReference type="EMBL" id="BAP56600.1"/>
    </source>
</evidence>
<dbReference type="InterPro" id="IPR006426">
    <property type="entry name" value="Asn_synth_AEB"/>
</dbReference>
<dbReference type="KEGG" id="tig:THII_2303"/>
<feature type="site" description="Important for beta-aspartyl-AMP intermediate formation" evidence="10">
    <location>
        <position position="367"/>
    </location>
</feature>
<dbReference type="InterPro" id="IPR029055">
    <property type="entry name" value="Ntn_hydrolases_N"/>
</dbReference>
<dbReference type="GO" id="GO:0006529">
    <property type="term" value="P:asparagine biosynthetic process"/>
    <property type="evidence" value="ECO:0007669"/>
    <property type="project" value="UniProtKB-KW"/>
</dbReference>
<dbReference type="EC" id="6.3.5.4" evidence="3"/>
<evidence type="ECO:0000256" key="10">
    <source>
        <dbReference type="PIRSR" id="PIRSR001589-3"/>
    </source>
</evidence>
<dbReference type="CDD" id="cd01991">
    <property type="entry name" value="Asn_synthase_B_C"/>
    <property type="match status" value="1"/>
</dbReference>
<feature type="domain" description="Glutamine amidotransferase type-2" evidence="11">
    <location>
        <begin position="2"/>
        <end position="211"/>
    </location>
</feature>
<feature type="active site" description="For GATase activity" evidence="8">
    <location>
        <position position="2"/>
    </location>
</feature>
<dbReference type="PANTHER" id="PTHR43284">
    <property type="entry name" value="ASPARAGINE SYNTHETASE (GLUTAMINE-HYDROLYZING)"/>
    <property type="match status" value="1"/>
</dbReference>